<feature type="transmembrane region" description="Helical" evidence="1">
    <location>
        <begin position="31"/>
        <end position="50"/>
    </location>
</feature>
<accession>G9XN12</accession>
<evidence type="ECO:0000313" key="2">
    <source>
        <dbReference type="EMBL" id="EHL06940.1"/>
    </source>
</evidence>
<dbReference type="Proteomes" id="UP000004416">
    <property type="component" value="Unassembled WGS sequence"/>
</dbReference>
<proteinExistence type="predicted"/>
<dbReference type="HOGENOM" id="CLU_2568255_0_0_9"/>
<gene>
    <name evidence="2" type="ORF">HMPREF0322_02353</name>
</gene>
<evidence type="ECO:0000313" key="3">
    <source>
        <dbReference type="Proteomes" id="UP000004416"/>
    </source>
</evidence>
<keyword evidence="1" id="KW-0812">Transmembrane</keyword>
<dbReference type="EMBL" id="AFZX01000058">
    <property type="protein sequence ID" value="EHL06940.1"/>
    <property type="molecule type" value="Genomic_DNA"/>
</dbReference>
<name>G9XN12_DESHA</name>
<organism evidence="2 3">
    <name type="scientific">Desulfitobacterium hafniense DP7</name>
    <dbReference type="NCBI Taxonomy" id="537010"/>
    <lineage>
        <taxon>Bacteria</taxon>
        <taxon>Bacillati</taxon>
        <taxon>Bacillota</taxon>
        <taxon>Clostridia</taxon>
        <taxon>Eubacteriales</taxon>
        <taxon>Desulfitobacteriaceae</taxon>
        <taxon>Desulfitobacterium</taxon>
    </lineage>
</organism>
<evidence type="ECO:0000256" key="1">
    <source>
        <dbReference type="SAM" id="Phobius"/>
    </source>
</evidence>
<reference evidence="2 3" key="1">
    <citation type="submission" date="2011-08" db="EMBL/GenBank/DDBJ databases">
        <authorList>
            <person name="Weinstock G."/>
            <person name="Sodergren E."/>
            <person name="Clifton S."/>
            <person name="Fulton L."/>
            <person name="Fulton B."/>
            <person name="Courtney L."/>
            <person name="Fronick C."/>
            <person name="Harrison M."/>
            <person name="Strong C."/>
            <person name="Farmer C."/>
            <person name="Delahaunty K."/>
            <person name="Markovic C."/>
            <person name="Hall O."/>
            <person name="Minx P."/>
            <person name="Tomlinson C."/>
            <person name="Mitreva M."/>
            <person name="Hou S."/>
            <person name="Chen J."/>
            <person name="Wollam A."/>
            <person name="Pepin K.H."/>
            <person name="Johnson M."/>
            <person name="Bhonagiri V."/>
            <person name="Zhang X."/>
            <person name="Suruliraj S."/>
            <person name="Warren W."/>
            <person name="Chinwalla A."/>
            <person name="Mardis E.R."/>
            <person name="Wilson R.K."/>
        </authorList>
    </citation>
    <scope>NUCLEOTIDE SEQUENCE [LARGE SCALE GENOMIC DNA]</scope>
    <source>
        <strain evidence="2 3">DP7</strain>
    </source>
</reference>
<sequence>MAGFSNPPSPPIGGPYRIDLFPVSSCKYCSAIFPLRSALFGIIFLFTFSWRSRKIVEFSGILDISLSLAEEDVECGIWRRA</sequence>
<protein>
    <submittedName>
        <fullName evidence="2">Uncharacterized protein</fullName>
    </submittedName>
</protein>
<comment type="caution">
    <text evidence="2">The sequence shown here is derived from an EMBL/GenBank/DDBJ whole genome shotgun (WGS) entry which is preliminary data.</text>
</comment>
<keyword evidence="1" id="KW-0472">Membrane</keyword>
<dbReference type="AlphaFoldDB" id="G9XN12"/>
<keyword evidence="1" id="KW-1133">Transmembrane helix</keyword>